<comment type="caution">
    <text evidence="4">The sequence shown here is derived from an EMBL/GenBank/DDBJ whole genome shotgun (WGS) entry which is preliminary data.</text>
</comment>
<evidence type="ECO:0000256" key="2">
    <source>
        <dbReference type="ARBA" id="ARBA00022908"/>
    </source>
</evidence>
<dbReference type="SUPFAM" id="SSF56349">
    <property type="entry name" value="DNA breaking-rejoining enzymes"/>
    <property type="match status" value="1"/>
</dbReference>
<accession>A0AAE4DJW2</accession>
<dbReference type="Proteomes" id="UP001248822">
    <property type="component" value="Unassembled WGS sequence"/>
</dbReference>
<reference evidence="4" key="1">
    <citation type="submission" date="2022-12" db="EMBL/GenBank/DDBJ databases">
        <title>NDM-1 containing novel ST 2018 Pseudenterobacter timonensis.</title>
        <authorList>
            <person name="Halder G."/>
            <person name="Mandal S."/>
            <person name="Dutta S."/>
        </authorList>
    </citation>
    <scope>NUCLEOTIDE SEQUENCE</scope>
    <source>
        <strain evidence="4">CNCI147</strain>
    </source>
</reference>
<dbReference type="Gene3D" id="1.10.443.10">
    <property type="entry name" value="Intergrase catalytic core"/>
    <property type="match status" value="1"/>
</dbReference>
<dbReference type="EMBL" id="JAQGEC010000001">
    <property type="protein sequence ID" value="MDR9888831.1"/>
    <property type="molecule type" value="Genomic_DNA"/>
</dbReference>
<name>A0AAE4DJW2_9ENTR</name>
<protein>
    <recommendedName>
        <fullName evidence="6">Integrase</fullName>
    </recommendedName>
</protein>
<proteinExistence type="inferred from homology"/>
<evidence type="ECO:0008006" key="6">
    <source>
        <dbReference type="Google" id="ProtNLM"/>
    </source>
</evidence>
<sequence length="315" mass="35766">MLDLENGVDITAPRVEVPETLDALFDVYINSGHAPKSKLNGGYRSIWGKWCQRETRFGQTRCDQLTRTAIHQHLKAITNNGHENLNAARRVRDILCALIDRLSIDYGIETTPPATLQKIFGSTKAFERMNKKREVSLDVDQLRTLWGILMSDRTRPAYLAMRWLICTCTRKSETVDARFDELVGDEWVIPAERTKTKQNELRVPICPMMRDVINDLAALERTRGFMFGIAANTLNHCCTGWREAIGVDFTVHDTRRTATTLTTQAGLLDAFEADLMLNHTPANTAILRNYNPDAFVPRVTAAIAVWQRYLEEVIS</sequence>
<dbReference type="PANTHER" id="PTHR30629">
    <property type="entry name" value="PROPHAGE INTEGRASE"/>
    <property type="match status" value="1"/>
</dbReference>
<dbReference type="InterPro" id="IPR011010">
    <property type="entry name" value="DNA_brk_join_enz"/>
</dbReference>
<evidence type="ECO:0000256" key="1">
    <source>
        <dbReference type="ARBA" id="ARBA00008857"/>
    </source>
</evidence>
<dbReference type="GO" id="GO:0015074">
    <property type="term" value="P:DNA integration"/>
    <property type="evidence" value="ECO:0007669"/>
    <property type="project" value="UniProtKB-KW"/>
</dbReference>
<comment type="similarity">
    <text evidence="1">Belongs to the 'phage' integrase family.</text>
</comment>
<keyword evidence="2" id="KW-0229">DNA integration</keyword>
<dbReference type="GO" id="GO:0003677">
    <property type="term" value="F:DNA binding"/>
    <property type="evidence" value="ECO:0007669"/>
    <property type="project" value="InterPro"/>
</dbReference>
<keyword evidence="3" id="KW-0233">DNA recombination</keyword>
<dbReference type="PANTHER" id="PTHR30629:SF2">
    <property type="entry name" value="PROPHAGE INTEGRASE INTS-RELATED"/>
    <property type="match status" value="1"/>
</dbReference>
<organism evidence="4 5">
    <name type="scientific">Pseudenterobacter timonensis</name>
    <dbReference type="NCBI Taxonomy" id="1755099"/>
    <lineage>
        <taxon>Bacteria</taxon>
        <taxon>Pseudomonadati</taxon>
        <taxon>Pseudomonadota</taxon>
        <taxon>Gammaproteobacteria</taxon>
        <taxon>Enterobacterales</taxon>
        <taxon>Enterobacteriaceae</taxon>
        <taxon>Pseudenterobacter</taxon>
    </lineage>
</organism>
<dbReference type="InterPro" id="IPR050808">
    <property type="entry name" value="Phage_Integrase"/>
</dbReference>
<dbReference type="AlphaFoldDB" id="A0AAE4DJW2"/>
<gene>
    <name evidence="4" type="ORF">O7047_01065</name>
</gene>
<evidence type="ECO:0000256" key="3">
    <source>
        <dbReference type="ARBA" id="ARBA00023172"/>
    </source>
</evidence>
<dbReference type="GO" id="GO:0006310">
    <property type="term" value="P:DNA recombination"/>
    <property type="evidence" value="ECO:0007669"/>
    <property type="project" value="UniProtKB-KW"/>
</dbReference>
<evidence type="ECO:0000313" key="5">
    <source>
        <dbReference type="Proteomes" id="UP001248822"/>
    </source>
</evidence>
<evidence type="ECO:0000313" key="4">
    <source>
        <dbReference type="EMBL" id="MDR9888831.1"/>
    </source>
</evidence>
<dbReference type="InterPro" id="IPR013762">
    <property type="entry name" value="Integrase-like_cat_sf"/>
</dbReference>